<dbReference type="InterPro" id="IPR043502">
    <property type="entry name" value="DNA/RNA_pol_sf"/>
</dbReference>
<feature type="compositionally biased region" description="Polar residues" evidence="1">
    <location>
        <begin position="110"/>
        <end position="122"/>
    </location>
</feature>
<evidence type="ECO:0000256" key="1">
    <source>
        <dbReference type="SAM" id="MobiDB-lite"/>
    </source>
</evidence>
<keyword evidence="4" id="KW-1185">Reference proteome</keyword>
<sequence>MQLDDTTVQKVMIGENFLVPMEEGHIKCLKGNAYLFSFSTKEMPGIDPSVACHKLKVNPSAEYISKFLSKYAQRALPYYKLLRNEETFEWTKGWEEAFMKLNNVLAQPLTSSPNSLHQQVNRAQDGPSQRKWRRSHTREQRRPHCRNVSMKPLSPASILPS</sequence>
<dbReference type="EnsemblPlants" id="KEH22616">
    <property type="protein sequence ID" value="KEH22616"/>
    <property type="gene ID" value="MTR_7g056093"/>
</dbReference>
<dbReference type="InterPro" id="IPR043128">
    <property type="entry name" value="Rev_trsase/Diguanyl_cyclase"/>
</dbReference>
<evidence type="ECO:0000313" key="3">
    <source>
        <dbReference type="EnsemblPlants" id="KEH22616"/>
    </source>
</evidence>
<dbReference type="AlphaFoldDB" id="A0A072TZH3"/>
<evidence type="ECO:0008006" key="5">
    <source>
        <dbReference type="Google" id="ProtNLM"/>
    </source>
</evidence>
<proteinExistence type="predicted"/>
<reference evidence="2 4" key="2">
    <citation type="journal article" date="2014" name="BMC Genomics">
        <title>An improved genome release (version Mt4.0) for the model legume Medicago truncatula.</title>
        <authorList>
            <person name="Tang H."/>
            <person name="Krishnakumar V."/>
            <person name="Bidwell S."/>
            <person name="Rosen B."/>
            <person name="Chan A."/>
            <person name="Zhou S."/>
            <person name="Gentzbittel L."/>
            <person name="Childs K.L."/>
            <person name="Yandell M."/>
            <person name="Gundlach H."/>
            <person name="Mayer K.F."/>
            <person name="Schwartz D.C."/>
            <person name="Town C.D."/>
        </authorList>
    </citation>
    <scope>GENOME REANNOTATION</scope>
    <source>
        <strain evidence="2">A17</strain>
        <strain evidence="3 4">cv. Jemalong A17</strain>
    </source>
</reference>
<gene>
    <name evidence="2" type="ordered locus">MTR_7g056093</name>
</gene>
<accession>A0A072TZH3</accession>
<evidence type="ECO:0000313" key="4">
    <source>
        <dbReference type="Proteomes" id="UP000002051"/>
    </source>
</evidence>
<dbReference type="Proteomes" id="UP000002051">
    <property type="component" value="Unassembled WGS sequence"/>
</dbReference>
<reference evidence="3" key="3">
    <citation type="submission" date="2015-04" db="UniProtKB">
        <authorList>
            <consortium name="EnsemblPlants"/>
        </authorList>
    </citation>
    <scope>IDENTIFICATION</scope>
    <source>
        <strain evidence="3">cv. Jemalong A17</strain>
    </source>
</reference>
<dbReference type="EMBL" id="CM001223">
    <property type="protein sequence ID" value="KEH22616.1"/>
    <property type="molecule type" value="Genomic_DNA"/>
</dbReference>
<dbReference type="HOGENOM" id="CLU_1646249_0_0_1"/>
<protein>
    <recommendedName>
        <fullName evidence="5">Reverse transcriptase/retrotransposon-derived protein RNase H-like domain-containing protein</fullName>
    </recommendedName>
</protein>
<dbReference type="SUPFAM" id="SSF56672">
    <property type="entry name" value="DNA/RNA polymerases"/>
    <property type="match status" value="1"/>
</dbReference>
<organism evidence="2 4">
    <name type="scientific">Medicago truncatula</name>
    <name type="common">Barrel medic</name>
    <name type="synonym">Medicago tribuloides</name>
    <dbReference type="NCBI Taxonomy" id="3880"/>
    <lineage>
        <taxon>Eukaryota</taxon>
        <taxon>Viridiplantae</taxon>
        <taxon>Streptophyta</taxon>
        <taxon>Embryophyta</taxon>
        <taxon>Tracheophyta</taxon>
        <taxon>Spermatophyta</taxon>
        <taxon>Magnoliopsida</taxon>
        <taxon>eudicotyledons</taxon>
        <taxon>Gunneridae</taxon>
        <taxon>Pentapetalae</taxon>
        <taxon>rosids</taxon>
        <taxon>fabids</taxon>
        <taxon>Fabales</taxon>
        <taxon>Fabaceae</taxon>
        <taxon>Papilionoideae</taxon>
        <taxon>50 kb inversion clade</taxon>
        <taxon>NPAAA clade</taxon>
        <taxon>Hologalegina</taxon>
        <taxon>IRL clade</taxon>
        <taxon>Trifolieae</taxon>
        <taxon>Medicago</taxon>
    </lineage>
</organism>
<dbReference type="Gene3D" id="3.30.70.270">
    <property type="match status" value="1"/>
</dbReference>
<reference evidence="2 4" key="1">
    <citation type="journal article" date="2011" name="Nature">
        <title>The Medicago genome provides insight into the evolution of rhizobial symbioses.</title>
        <authorList>
            <person name="Young N.D."/>
            <person name="Debelle F."/>
            <person name="Oldroyd G.E."/>
            <person name="Geurts R."/>
            <person name="Cannon S.B."/>
            <person name="Udvardi M.K."/>
            <person name="Benedito V.A."/>
            <person name="Mayer K.F."/>
            <person name="Gouzy J."/>
            <person name="Schoof H."/>
            <person name="Van de Peer Y."/>
            <person name="Proost S."/>
            <person name="Cook D.R."/>
            <person name="Meyers B.C."/>
            <person name="Spannagl M."/>
            <person name="Cheung F."/>
            <person name="De Mita S."/>
            <person name="Krishnakumar V."/>
            <person name="Gundlach H."/>
            <person name="Zhou S."/>
            <person name="Mudge J."/>
            <person name="Bharti A.K."/>
            <person name="Murray J.D."/>
            <person name="Naoumkina M.A."/>
            <person name="Rosen B."/>
            <person name="Silverstein K.A."/>
            <person name="Tang H."/>
            <person name="Rombauts S."/>
            <person name="Zhao P.X."/>
            <person name="Zhou P."/>
            <person name="Barbe V."/>
            <person name="Bardou P."/>
            <person name="Bechner M."/>
            <person name="Bellec A."/>
            <person name="Berger A."/>
            <person name="Berges H."/>
            <person name="Bidwell S."/>
            <person name="Bisseling T."/>
            <person name="Choisne N."/>
            <person name="Couloux A."/>
            <person name="Denny R."/>
            <person name="Deshpande S."/>
            <person name="Dai X."/>
            <person name="Doyle J.J."/>
            <person name="Dudez A.M."/>
            <person name="Farmer A.D."/>
            <person name="Fouteau S."/>
            <person name="Franken C."/>
            <person name="Gibelin C."/>
            <person name="Gish J."/>
            <person name="Goldstein S."/>
            <person name="Gonzalez A.J."/>
            <person name="Green P.J."/>
            <person name="Hallab A."/>
            <person name="Hartog M."/>
            <person name="Hua A."/>
            <person name="Humphray S.J."/>
            <person name="Jeong D.H."/>
            <person name="Jing Y."/>
            <person name="Jocker A."/>
            <person name="Kenton S.M."/>
            <person name="Kim D.J."/>
            <person name="Klee K."/>
            <person name="Lai H."/>
            <person name="Lang C."/>
            <person name="Lin S."/>
            <person name="Macmil S.L."/>
            <person name="Magdelenat G."/>
            <person name="Matthews L."/>
            <person name="McCorrison J."/>
            <person name="Monaghan E.L."/>
            <person name="Mun J.H."/>
            <person name="Najar F.Z."/>
            <person name="Nicholson C."/>
            <person name="Noirot C."/>
            <person name="O'Bleness M."/>
            <person name="Paule C.R."/>
            <person name="Poulain J."/>
            <person name="Prion F."/>
            <person name="Qin B."/>
            <person name="Qu C."/>
            <person name="Retzel E.F."/>
            <person name="Riddle C."/>
            <person name="Sallet E."/>
            <person name="Samain S."/>
            <person name="Samson N."/>
            <person name="Sanders I."/>
            <person name="Saurat O."/>
            <person name="Scarpelli C."/>
            <person name="Schiex T."/>
            <person name="Segurens B."/>
            <person name="Severin A.J."/>
            <person name="Sherrier D.J."/>
            <person name="Shi R."/>
            <person name="Sims S."/>
            <person name="Singer S.R."/>
            <person name="Sinharoy S."/>
            <person name="Sterck L."/>
            <person name="Viollet A."/>
            <person name="Wang B.B."/>
            <person name="Wang K."/>
            <person name="Wang M."/>
            <person name="Wang X."/>
            <person name="Warfsmann J."/>
            <person name="Weissenbach J."/>
            <person name="White D.D."/>
            <person name="White J.D."/>
            <person name="Wiley G.B."/>
            <person name="Wincker P."/>
            <person name="Xing Y."/>
            <person name="Yang L."/>
            <person name="Yao Z."/>
            <person name="Ying F."/>
            <person name="Zhai J."/>
            <person name="Zhou L."/>
            <person name="Zuber A."/>
            <person name="Denarie J."/>
            <person name="Dixon R.A."/>
            <person name="May G.D."/>
            <person name="Schwartz D.C."/>
            <person name="Rogers J."/>
            <person name="Quetier F."/>
            <person name="Town C.D."/>
            <person name="Roe B.A."/>
        </authorList>
    </citation>
    <scope>NUCLEOTIDE SEQUENCE [LARGE SCALE GENOMIC DNA]</scope>
    <source>
        <strain evidence="2">A17</strain>
        <strain evidence="3 4">cv. Jemalong A17</strain>
    </source>
</reference>
<evidence type="ECO:0000313" key="2">
    <source>
        <dbReference type="EMBL" id="KEH22616.1"/>
    </source>
</evidence>
<feature type="region of interest" description="Disordered" evidence="1">
    <location>
        <begin position="110"/>
        <end position="161"/>
    </location>
</feature>
<name>A0A072TZH3_MEDTR</name>